<accession>A0A9D9IJR4</accession>
<protein>
    <submittedName>
        <fullName evidence="3">Phosphatase PAP2 family protein</fullName>
    </submittedName>
</protein>
<feature type="transmembrane region" description="Helical" evidence="1">
    <location>
        <begin position="184"/>
        <end position="205"/>
    </location>
</feature>
<evidence type="ECO:0000313" key="3">
    <source>
        <dbReference type="EMBL" id="MBO8472779.1"/>
    </source>
</evidence>
<sequence length="218" mass="25089">MTPMTIFEKLHYLDQDITLWLNMHQPCEAIDSIMIFFSKIPVWFPLYAITIFFVFWKNGVVTGLEKKKHFTNAWASLIYVLLGMGLTLLLCDQTANLFKNGIERLRPCHDSYMLSNGLRILEGTGGFYGFFSGHASNAFGWATVTSLIFRKKWYSIAIYVWAALLAISRIYVGKHYLGDILVGTLFGLFFGWLAYRICTLAINFVKKRIIEKRQPADE</sequence>
<dbReference type="SMART" id="SM00014">
    <property type="entry name" value="acidPPc"/>
    <property type="match status" value="1"/>
</dbReference>
<dbReference type="AlphaFoldDB" id="A0A9D9IJR4"/>
<keyword evidence="1" id="KW-0472">Membrane</keyword>
<dbReference type="PANTHER" id="PTHR14969:SF13">
    <property type="entry name" value="AT30094P"/>
    <property type="match status" value="1"/>
</dbReference>
<keyword evidence="1" id="KW-1133">Transmembrane helix</keyword>
<dbReference type="Proteomes" id="UP000823604">
    <property type="component" value="Unassembled WGS sequence"/>
</dbReference>
<comment type="caution">
    <text evidence="3">The sequence shown here is derived from an EMBL/GenBank/DDBJ whole genome shotgun (WGS) entry which is preliminary data.</text>
</comment>
<feature type="transmembrane region" description="Helical" evidence="1">
    <location>
        <begin position="153"/>
        <end position="172"/>
    </location>
</feature>
<feature type="transmembrane region" description="Helical" evidence="1">
    <location>
        <begin position="73"/>
        <end position="91"/>
    </location>
</feature>
<dbReference type="PANTHER" id="PTHR14969">
    <property type="entry name" value="SPHINGOSINE-1-PHOSPHATE PHOSPHOHYDROLASE"/>
    <property type="match status" value="1"/>
</dbReference>
<reference evidence="3" key="1">
    <citation type="submission" date="2020-10" db="EMBL/GenBank/DDBJ databases">
        <authorList>
            <person name="Gilroy R."/>
        </authorList>
    </citation>
    <scope>NUCLEOTIDE SEQUENCE</scope>
    <source>
        <strain evidence="3">B1-8020</strain>
    </source>
</reference>
<dbReference type="Gene3D" id="1.20.144.10">
    <property type="entry name" value="Phosphatidic acid phosphatase type 2/haloperoxidase"/>
    <property type="match status" value="1"/>
</dbReference>
<evidence type="ECO:0000313" key="4">
    <source>
        <dbReference type="Proteomes" id="UP000823604"/>
    </source>
</evidence>
<gene>
    <name evidence="3" type="ORF">IAB81_04040</name>
</gene>
<organism evidence="3 4">
    <name type="scientific">Candidatus Merdivivens pullicola</name>
    <dbReference type="NCBI Taxonomy" id="2840872"/>
    <lineage>
        <taxon>Bacteria</taxon>
        <taxon>Pseudomonadati</taxon>
        <taxon>Bacteroidota</taxon>
        <taxon>Bacteroidia</taxon>
        <taxon>Bacteroidales</taxon>
        <taxon>Muribaculaceae</taxon>
        <taxon>Muribaculaceae incertae sedis</taxon>
        <taxon>Candidatus Merdivivens</taxon>
    </lineage>
</organism>
<dbReference type="SUPFAM" id="SSF48317">
    <property type="entry name" value="Acid phosphatase/Vanadium-dependent haloperoxidase"/>
    <property type="match status" value="1"/>
</dbReference>
<dbReference type="Pfam" id="PF01569">
    <property type="entry name" value="PAP2"/>
    <property type="match status" value="1"/>
</dbReference>
<proteinExistence type="predicted"/>
<dbReference type="InterPro" id="IPR000326">
    <property type="entry name" value="PAP2/HPO"/>
</dbReference>
<feature type="domain" description="Phosphatidic acid phosphatase type 2/haloperoxidase" evidence="2">
    <location>
        <begin position="81"/>
        <end position="195"/>
    </location>
</feature>
<dbReference type="InterPro" id="IPR036938">
    <property type="entry name" value="PAP2/HPO_sf"/>
</dbReference>
<keyword evidence="1" id="KW-0812">Transmembrane</keyword>
<name>A0A9D9IJR4_9BACT</name>
<evidence type="ECO:0000259" key="2">
    <source>
        <dbReference type="SMART" id="SM00014"/>
    </source>
</evidence>
<reference evidence="3" key="2">
    <citation type="journal article" date="2021" name="PeerJ">
        <title>Extensive microbial diversity within the chicken gut microbiome revealed by metagenomics and culture.</title>
        <authorList>
            <person name="Gilroy R."/>
            <person name="Ravi A."/>
            <person name="Getino M."/>
            <person name="Pursley I."/>
            <person name="Horton D.L."/>
            <person name="Alikhan N.F."/>
            <person name="Baker D."/>
            <person name="Gharbi K."/>
            <person name="Hall N."/>
            <person name="Watson M."/>
            <person name="Adriaenssens E.M."/>
            <person name="Foster-Nyarko E."/>
            <person name="Jarju S."/>
            <person name="Secka A."/>
            <person name="Antonio M."/>
            <person name="Oren A."/>
            <person name="Chaudhuri R.R."/>
            <person name="La Ragione R."/>
            <person name="Hildebrand F."/>
            <person name="Pallen M.J."/>
        </authorList>
    </citation>
    <scope>NUCLEOTIDE SEQUENCE</scope>
    <source>
        <strain evidence="3">B1-8020</strain>
    </source>
</reference>
<evidence type="ECO:0000256" key="1">
    <source>
        <dbReference type="SAM" id="Phobius"/>
    </source>
</evidence>
<dbReference type="EMBL" id="JADIMA010000037">
    <property type="protein sequence ID" value="MBO8472779.1"/>
    <property type="molecule type" value="Genomic_DNA"/>
</dbReference>
<feature type="transmembrane region" description="Helical" evidence="1">
    <location>
        <begin position="42"/>
        <end position="61"/>
    </location>
</feature>